<accession>A0ABN1GK78</accession>
<dbReference type="EMBL" id="BAAADE010000010">
    <property type="protein sequence ID" value="GAA0613222.1"/>
    <property type="molecule type" value="Genomic_DNA"/>
</dbReference>
<evidence type="ECO:0000313" key="1">
    <source>
        <dbReference type="EMBL" id="GAA0613222.1"/>
    </source>
</evidence>
<organism evidence="1 2">
    <name type="scientific">Paenochrobactrum glaciei</name>
    <dbReference type="NCBI Taxonomy" id="486407"/>
    <lineage>
        <taxon>Bacteria</taxon>
        <taxon>Pseudomonadati</taxon>
        <taxon>Pseudomonadota</taxon>
        <taxon>Alphaproteobacteria</taxon>
        <taxon>Hyphomicrobiales</taxon>
        <taxon>Brucellaceae</taxon>
        <taxon>Paenochrobactrum</taxon>
    </lineage>
</organism>
<evidence type="ECO:0000313" key="2">
    <source>
        <dbReference type="Proteomes" id="UP001424441"/>
    </source>
</evidence>
<keyword evidence="2" id="KW-1185">Reference proteome</keyword>
<dbReference type="RefSeq" id="WP_343807546.1">
    <property type="nucleotide sequence ID" value="NZ_BAAADE010000010.1"/>
</dbReference>
<dbReference type="Proteomes" id="UP001424441">
    <property type="component" value="Unassembled WGS sequence"/>
</dbReference>
<reference evidence="1 2" key="1">
    <citation type="journal article" date="2019" name="Int. J. Syst. Evol. Microbiol.">
        <title>The Global Catalogue of Microorganisms (GCM) 10K type strain sequencing project: providing services to taxonomists for standard genome sequencing and annotation.</title>
        <authorList>
            <consortium name="The Broad Institute Genomics Platform"/>
            <consortium name="The Broad Institute Genome Sequencing Center for Infectious Disease"/>
            <person name="Wu L."/>
            <person name="Ma J."/>
        </authorList>
    </citation>
    <scope>NUCLEOTIDE SEQUENCE [LARGE SCALE GENOMIC DNA]</scope>
    <source>
        <strain evidence="1 2">JCM 15115</strain>
    </source>
</reference>
<proteinExistence type="predicted"/>
<sequence length="71" mass="7979">MTPEELRLECLRLALKDYQGNSEKVVERAEAFYRYLSNRPSLVNGRALGGSHSHSFGGQSFNVTGTLTVRY</sequence>
<protein>
    <submittedName>
        <fullName evidence="1">Uncharacterized protein</fullName>
    </submittedName>
</protein>
<gene>
    <name evidence="1" type="ORF">GCM10008943_30750</name>
</gene>
<comment type="caution">
    <text evidence="1">The sequence shown here is derived from an EMBL/GenBank/DDBJ whole genome shotgun (WGS) entry which is preliminary data.</text>
</comment>
<name>A0ABN1GK78_9HYPH</name>